<keyword evidence="1" id="KW-1133">Transmembrane helix</keyword>
<sequence>MKVRIVPIVLTVVISASVLFGGWFLYRQMALQNPLASVVSQYDGVKNSQIDIKQDTVTLKLDLEPNTNLQGLIQHIKHEGKSVIGSRELKVQVEDHSSEALDQWWDQAMLSVAEAMDNKQYTQIQTSLEQLAGNSSNLKAKATIDENNVYVSLSDGKSGKFIILPRQPGKMEGWNHA</sequence>
<dbReference type="PATRIC" id="fig|1705565.3.peg.3173"/>
<protein>
    <submittedName>
        <fullName evidence="2">Uncharacterized protein</fullName>
    </submittedName>
</protein>
<dbReference type="Proteomes" id="UP000036932">
    <property type="component" value="Unassembled WGS sequence"/>
</dbReference>
<dbReference type="AlphaFoldDB" id="A0A0M1P3D7"/>
<evidence type="ECO:0000256" key="1">
    <source>
        <dbReference type="SAM" id="Phobius"/>
    </source>
</evidence>
<keyword evidence="1" id="KW-0472">Membrane</keyword>
<comment type="caution">
    <text evidence="2">The sequence shown here is derived from an EMBL/GenBank/DDBJ whole genome shotgun (WGS) entry which is preliminary data.</text>
</comment>
<name>A0A0M1P3D7_9BACL</name>
<dbReference type="RefSeq" id="WP_053488730.1">
    <property type="nucleotide sequence ID" value="NZ_LIUT01000001.1"/>
</dbReference>
<accession>A0A0M1P3D7</accession>
<evidence type="ECO:0000313" key="2">
    <source>
        <dbReference type="EMBL" id="KOR88820.1"/>
    </source>
</evidence>
<keyword evidence="3" id="KW-1185">Reference proteome</keyword>
<dbReference type="EMBL" id="LIUT01000001">
    <property type="protein sequence ID" value="KOR88820.1"/>
    <property type="molecule type" value="Genomic_DNA"/>
</dbReference>
<gene>
    <name evidence="2" type="ORF">AM231_06360</name>
</gene>
<proteinExistence type="predicted"/>
<organism evidence="2 3">
    <name type="scientific">Paenibacillus solani</name>
    <dbReference type="NCBI Taxonomy" id="1705565"/>
    <lineage>
        <taxon>Bacteria</taxon>
        <taxon>Bacillati</taxon>
        <taxon>Bacillota</taxon>
        <taxon>Bacilli</taxon>
        <taxon>Bacillales</taxon>
        <taxon>Paenibacillaceae</taxon>
        <taxon>Paenibacillus</taxon>
    </lineage>
</organism>
<evidence type="ECO:0000313" key="3">
    <source>
        <dbReference type="Proteomes" id="UP000036932"/>
    </source>
</evidence>
<dbReference type="OrthoDB" id="2652483at2"/>
<feature type="transmembrane region" description="Helical" evidence="1">
    <location>
        <begin position="6"/>
        <end position="26"/>
    </location>
</feature>
<keyword evidence="1" id="KW-0812">Transmembrane</keyword>
<reference evidence="3" key="1">
    <citation type="submission" date="2015-08" db="EMBL/GenBank/DDBJ databases">
        <title>Genome sequencing project for genomic taxonomy and phylogenomics of Bacillus-like bacteria.</title>
        <authorList>
            <person name="Liu B."/>
            <person name="Wang J."/>
            <person name="Zhu Y."/>
            <person name="Liu G."/>
            <person name="Chen Q."/>
            <person name="Chen Z."/>
            <person name="Lan J."/>
            <person name="Che J."/>
            <person name="Ge C."/>
            <person name="Shi H."/>
            <person name="Pan Z."/>
            <person name="Liu X."/>
        </authorList>
    </citation>
    <scope>NUCLEOTIDE SEQUENCE [LARGE SCALE GENOMIC DNA]</scope>
    <source>
        <strain evidence="3">FJAT-22460</strain>
    </source>
</reference>